<accession>A0AAN8ZWJ9</accession>
<comment type="caution">
    <text evidence="1">The sequence shown here is derived from an EMBL/GenBank/DDBJ whole genome shotgun (WGS) entry which is preliminary data.</text>
</comment>
<proteinExistence type="predicted"/>
<name>A0AAN8ZWJ9_HALRR</name>
<feature type="non-terminal residue" evidence="1">
    <location>
        <position position="1"/>
    </location>
</feature>
<evidence type="ECO:0000313" key="2">
    <source>
        <dbReference type="Proteomes" id="UP001381693"/>
    </source>
</evidence>
<organism evidence="1 2">
    <name type="scientific">Halocaridina rubra</name>
    <name type="common">Hawaiian red shrimp</name>
    <dbReference type="NCBI Taxonomy" id="373956"/>
    <lineage>
        <taxon>Eukaryota</taxon>
        <taxon>Metazoa</taxon>
        <taxon>Ecdysozoa</taxon>
        <taxon>Arthropoda</taxon>
        <taxon>Crustacea</taxon>
        <taxon>Multicrustacea</taxon>
        <taxon>Malacostraca</taxon>
        <taxon>Eumalacostraca</taxon>
        <taxon>Eucarida</taxon>
        <taxon>Decapoda</taxon>
        <taxon>Pleocyemata</taxon>
        <taxon>Caridea</taxon>
        <taxon>Atyoidea</taxon>
        <taxon>Atyidae</taxon>
        <taxon>Halocaridina</taxon>
    </lineage>
</organism>
<reference evidence="1 2" key="1">
    <citation type="submission" date="2023-11" db="EMBL/GenBank/DDBJ databases">
        <title>Halocaridina rubra genome assembly.</title>
        <authorList>
            <person name="Smith C."/>
        </authorList>
    </citation>
    <scope>NUCLEOTIDE SEQUENCE [LARGE SCALE GENOMIC DNA]</scope>
    <source>
        <strain evidence="1">EP-1</strain>
        <tissue evidence="1">Whole</tissue>
    </source>
</reference>
<dbReference type="AlphaFoldDB" id="A0AAN8ZWJ9"/>
<sequence length="177" mass="19438">FKHNASFVTRLPTIRRHRNAHSPSIKNRHTDSNHALENLVNSNRLNASHSEDSVTKDSSEAIFSKKNSDVNTKGIFERKKKVNQELLSSVRLRLAAASLFTPTILSEAGTPTGGPPLEQDTVHFPVVLANLLQKEFGGPPSSPRGCRSPTRGQLKIKISGSVYHRLNNALAYVLLPA</sequence>
<keyword evidence="2" id="KW-1185">Reference proteome</keyword>
<gene>
    <name evidence="1" type="ORF">SK128_009026</name>
</gene>
<protein>
    <submittedName>
        <fullName evidence="1">Uncharacterized protein</fullName>
    </submittedName>
</protein>
<dbReference type="Proteomes" id="UP001381693">
    <property type="component" value="Unassembled WGS sequence"/>
</dbReference>
<dbReference type="EMBL" id="JAXCGZ010022726">
    <property type="protein sequence ID" value="KAK7026010.1"/>
    <property type="molecule type" value="Genomic_DNA"/>
</dbReference>
<evidence type="ECO:0000313" key="1">
    <source>
        <dbReference type="EMBL" id="KAK7026010.1"/>
    </source>
</evidence>